<sequence>MNITMKKQRIAYKTRSLKMKDLLSNAKREVVMYAFFGVLTTVVNFAVFFICLNAFHLDYKISTTAAWILSVLFAFITNKLYVFSSKSFDFSILAREALSFTGFRLASLAVDLGLMIVLIEVLAADQTISKLLTNLLVIVLNYTVSKLFVFKTKREASTSTD</sequence>
<keyword evidence="5 6" id="KW-0472">Membrane</keyword>
<comment type="similarity">
    <text evidence="2">Belongs to the GtrA family.</text>
</comment>
<dbReference type="EMBL" id="WMIB01000019">
    <property type="protein sequence ID" value="MTH54889.1"/>
    <property type="molecule type" value="Genomic_DNA"/>
</dbReference>
<dbReference type="PANTHER" id="PTHR38459">
    <property type="entry name" value="PROPHAGE BACTOPRENOL-LINKED GLUCOSE TRANSLOCASE HOMOLOG"/>
    <property type="match status" value="1"/>
</dbReference>
<name>A0A7X2S751_9BACI</name>
<evidence type="ECO:0000256" key="6">
    <source>
        <dbReference type="SAM" id="Phobius"/>
    </source>
</evidence>
<dbReference type="Pfam" id="PF04138">
    <property type="entry name" value="GtrA_DPMS_TM"/>
    <property type="match status" value="1"/>
</dbReference>
<feature type="transmembrane region" description="Helical" evidence="6">
    <location>
        <begin position="102"/>
        <end position="119"/>
    </location>
</feature>
<feature type="transmembrane region" description="Helical" evidence="6">
    <location>
        <begin position="30"/>
        <end position="55"/>
    </location>
</feature>
<protein>
    <submittedName>
        <fullName evidence="8">GtrA family protein</fullName>
    </submittedName>
</protein>
<evidence type="ECO:0000313" key="8">
    <source>
        <dbReference type="EMBL" id="MTH54889.1"/>
    </source>
</evidence>
<evidence type="ECO:0000256" key="1">
    <source>
        <dbReference type="ARBA" id="ARBA00004141"/>
    </source>
</evidence>
<evidence type="ECO:0000256" key="2">
    <source>
        <dbReference type="ARBA" id="ARBA00009399"/>
    </source>
</evidence>
<evidence type="ECO:0000313" key="9">
    <source>
        <dbReference type="Proteomes" id="UP000434639"/>
    </source>
</evidence>
<reference evidence="8 9" key="1">
    <citation type="journal article" date="2017" name="Int. J. Syst. Evol. Microbiol.">
        <title>Bacillus mangrovi sp. nov., isolated from a sediment sample from a mangrove forest.</title>
        <authorList>
            <person name="Gupta V."/>
            <person name="Singh P.K."/>
            <person name="Korpole S."/>
            <person name="Tanuku N.R.S."/>
            <person name="Pinnaka A.K."/>
        </authorList>
    </citation>
    <scope>NUCLEOTIDE SEQUENCE [LARGE SCALE GENOMIC DNA]</scope>
    <source>
        <strain evidence="8 9">KCTC 33872</strain>
    </source>
</reference>
<evidence type="ECO:0000256" key="4">
    <source>
        <dbReference type="ARBA" id="ARBA00022989"/>
    </source>
</evidence>
<evidence type="ECO:0000259" key="7">
    <source>
        <dbReference type="Pfam" id="PF04138"/>
    </source>
</evidence>
<organism evidence="8 9">
    <name type="scientific">Metabacillus mangrovi</name>
    <dbReference type="NCBI Taxonomy" id="1491830"/>
    <lineage>
        <taxon>Bacteria</taxon>
        <taxon>Bacillati</taxon>
        <taxon>Bacillota</taxon>
        <taxon>Bacilli</taxon>
        <taxon>Bacillales</taxon>
        <taxon>Bacillaceae</taxon>
        <taxon>Metabacillus</taxon>
    </lineage>
</organism>
<keyword evidence="3 6" id="KW-0812">Transmembrane</keyword>
<dbReference type="InterPro" id="IPR007267">
    <property type="entry name" value="GtrA_DPMS_TM"/>
</dbReference>
<dbReference type="GO" id="GO:0000271">
    <property type="term" value="P:polysaccharide biosynthetic process"/>
    <property type="evidence" value="ECO:0007669"/>
    <property type="project" value="InterPro"/>
</dbReference>
<comment type="subcellular location">
    <subcellularLocation>
        <location evidence="1">Membrane</location>
        <topology evidence="1">Multi-pass membrane protein</topology>
    </subcellularLocation>
</comment>
<dbReference type="OrthoDB" id="361483at2"/>
<feature type="domain" description="GtrA/DPMS transmembrane" evidence="7">
    <location>
        <begin position="33"/>
        <end position="150"/>
    </location>
</feature>
<evidence type="ECO:0000256" key="3">
    <source>
        <dbReference type="ARBA" id="ARBA00022692"/>
    </source>
</evidence>
<accession>A0A7X2S751</accession>
<dbReference type="AlphaFoldDB" id="A0A7X2S751"/>
<feature type="transmembrane region" description="Helical" evidence="6">
    <location>
        <begin position="131"/>
        <end position="149"/>
    </location>
</feature>
<dbReference type="GO" id="GO:0005886">
    <property type="term" value="C:plasma membrane"/>
    <property type="evidence" value="ECO:0007669"/>
    <property type="project" value="TreeGrafter"/>
</dbReference>
<keyword evidence="4 6" id="KW-1133">Transmembrane helix</keyword>
<dbReference type="Proteomes" id="UP000434639">
    <property type="component" value="Unassembled WGS sequence"/>
</dbReference>
<evidence type="ECO:0000256" key="5">
    <source>
        <dbReference type="ARBA" id="ARBA00023136"/>
    </source>
</evidence>
<dbReference type="PANTHER" id="PTHR38459:SF5">
    <property type="entry name" value="CELL WALL TEICHOIC ACID GLYCOSYLATION PROTEIN GTCA"/>
    <property type="match status" value="1"/>
</dbReference>
<dbReference type="InterPro" id="IPR051401">
    <property type="entry name" value="GtrA_CellWall_Glycosyl"/>
</dbReference>
<gene>
    <name evidence="8" type="ORF">GKZ89_15915</name>
</gene>
<proteinExistence type="inferred from homology"/>
<comment type="caution">
    <text evidence="8">The sequence shown here is derived from an EMBL/GenBank/DDBJ whole genome shotgun (WGS) entry which is preliminary data.</text>
</comment>
<keyword evidence="9" id="KW-1185">Reference proteome</keyword>
<feature type="transmembrane region" description="Helical" evidence="6">
    <location>
        <begin position="61"/>
        <end position="81"/>
    </location>
</feature>